<dbReference type="Pfam" id="PF07729">
    <property type="entry name" value="FCD"/>
    <property type="match status" value="1"/>
</dbReference>
<gene>
    <name evidence="6" type="ORF">ACFOW9_05760</name>
</gene>
<dbReference type="Proteomes" id="UP001595773">
    <property type="component" value="Unassembled WGS sequence"/>
</dbReference>
<keyword evidence="7" id="KW-1185">Reference proteome</keyword>
<dbReference type="PRINTS" id="PR00035">
    <property type="entry name" value="HTHGNTR"/>
</dbReference>
<dbReference type="RefSeq" id="WP_230067133.1">
    <property type="nucleotide sequence ID" value="NZ_BAABLL010000003.1"/>
</dbReference>
<keyword evidence="2" id="KW-0238">DNA-binding</keyword>
<dbReference type="InterPro" id="IPR036390">
    <property type="entry name" value="WH_DNA-bd_sf"/>
</dbReference>
<keyword evidence="1" id="KW-0805">Transcription regulation</keyword>
<feature type="domain" description="HTH gntR-type" evidence="5">
    <location>
        <begin position="37"/>
        <end position="107"/>
    </location>
</feature>
<dbReference type="Gene3D" id="1.10.10.10">
    <property type="entry name" value="Winged helix-like DNA-binding domain superfamily/Winged helix DNA-binding domain"/>
    <property type="match status" value="1"/>
</dbReference>
<dbReference type="InterPro" id="IPR011711">
    <property type="entry name" value="GntR_C"/>
</dbReference>
<dbReference type="SUPFAM" id="SSF48008">
    <property type="entry name" value="GntR ligand-binding domain-like"/>
    <property type="match status" value="1"/>
</dbReference>
<dbReference type="Gene3D" id="1.20.120.530">
    <property type="entry name" value="GntR ligand-binding domain-like"/>
    <property type="match status" value="1"/>
</dbReference>
<keyword evidence="3" id="KW-0804">Transcription</keyword>
<evidence type="ECO:0000259" key="5">
    <source>
        <dbReference type="PROSITE" id="PS50949"/>
    </source>
</evidence>
<feature type="region of interest" description="Disordered" evidence="4">
    <location>
        <begin position="1"/>
        <end position="27"/>
    </location>
</feature>
<name>A0ABV8QXX9_9MICC</name>
<accession>A0ABV8QXX9</accession>
<dbReference type="Pfam" id="PF00392">
    <property type="entry name" value="GntR"/>
    <property type="match status" value="1"/>
</dbReference>
<proteinExistence type="predicted"/>
<evidence type="ECO:0000256" key="3">
    <source>
        <dbReference type="ARBA" id="ARBA00023163"/>
    </source>
</evidence>
<dbReference type="SUPFAM" id="SSF46785">
    <property type="entry name" value="Winged helix' DNA-binding domain"/>
    <property type="match status" value="1"/>
</dbReference>
<protein>
    <submittedName>
        <fullName evidence="6">FadR/GntR family transcriptional regulator</fullName>
    </submittedName>
</protein>
<dbReference type="EMBL" id="JBHSCQ010000006">
    <property type="protein sequence ID" value="MFC4265100.1"/>
    <property type="molecule type" value="Genomic_DNA"/>
</dbReference>
<organism evidence="6 7">
    <name type="scientific">Arthrobacter cryoconiti</name>
    <dbReference type="NCBI Taxonomy" id="748907"/>
    <lineage>
        <taxon>Bacteria</taxon>
        <taxon>Bacillati</taxon>
        <taxon>Actinomycetota</taxon>
        <taxon>Actinomycetes</taxon>
        <taxon>Micrococcales</taxon>
        <taxon>Micrococcaceae</taxon>
        <taxon>Arthrobacter</taxon>
    </lineage>
</organism>
<dbReference type="PROSITE" id="PS50949">
    <property type="entry name" value="HTH_GNTR"/>
    <property type="match status" value="1"/>
</dbReference>
<evidence type="ECO:0000313" key="7">
    <source>
        <dbReference type="Proteomes" id="UP001595773"/>
    </source>
</evidence>
<evidence type="ECO:0000256" key="4">
    <source>
        <dbReference type="SAM" id="MobiDB-lite"/>
    </source>
</evidence>
<dbReference type="InterPro" id="IPR000524">
    <property type="entry name" value="Tscrpt_reg_HTH_GntR"/>
</dbReference>
<dbReference type="InterPro" id="IPR008920">
    <property type="entry name" value="TF_FadR/GntR_C"/>
</dbReference>
<evidence type="ECO:0000313" key="6">
    <source>
        <dbReference type="EMBL" id="MFC4265100.1"/>
    </source>
</evidence>
<dbReference type="SMART" id="SM00895">
    <property type="entry name" value="FCD"/>
    <property type="match status" value="1"/>
</dbReference>
<reference evidence="7" key="1">
    <citation type="journal article" date="2019" name="Int. J. Syst. Evol. Microbiol.">
        <title>The Global Catalogue of Microorganisms (GCM) 10K type strain sequencing project: providing services to taxonomists for standard genome sequencing and annotation.</title>
        <authorList>
            <consortium name="The Broad Institute Genomics Platform"/>
            <consortium name="The Broad Institute Genome Sequencing Center for Infectious Disease"/>
            <person name="Wu L."/>
            <person name="Ma J."/>
        </authorList>
    </citation>
    <scope>NUCLEOTIDE SEQUENCE [LARGE SCALE GENOMIC DNA]</scope>
    <source>
        <strain evidence="7">CGMCC 1.10698</strain>
    </source>
</reference>
<sequence>MTPRNLPTQQAQTAQSLPAGTLPSALPGTLNSVQTVTTAVDQVTDRLITAMAIGEYLPGSRLPAERELATMLQVGRMTVRAAISRLVDGGLLETTRGRGGGSFVRQQAGSDSHASVHRTLTARWDALRDTCEAVSLLHGTIARAAANNRTDADASILRDRLEEFRAAASGQPSQKADERLHLSIAEAAHNTTLQITLFEVESRVSIAAPSHLWGLPNGMREMEARALEDHENLVAAICEGDVERAGTIGTEHAQIDFELLQAALREANGPTI</sequence>
<comment type="caution">
    <text evidence="6">The sequence shown here is derived from an EMBL/GenBank/DDBJ whole genome shotgun (WGS) entry which is preliminary data.</text>
</comment>
<dbReference type="CDD" id="cd07377">
    <property type="entry name" value="WHTH_GntR"/>
    <property type="match status" value="1"/>
</dbReference>
<feature type="compositionally biased region" description="Polar residues" evidence="4">
    <location>
        <begin position="1"/>
        <end position="18"/>
    </location>
</feature>
<dbReference type="InterPro" id="IPR036388">
    <property type="entry name" value="WH-like_DNA-bd_sf"/>
</dbReference>
<dbReference type="PANTHER" id="PTHR43537">
    <property type="entry name" value="TRANSCRIPTIONAL REGULATOR, GNTR FAMILY"/>
    <property type="match status" value="1"/>
</dbReference>
<dbReference type="PANTHER" id="PTHR43537:SF5">
    <property type="entry name" value="UXU OPERON TRANSCRIPTIONAL REGULATOR"/>
    <property type="match status" value="1"/>
</dbReference>
<dbReference type="SMART" id="SM00345">
    <property type="entry name" value="HTH_GNTR"/>
    <property type="match status" value="1"/>
</dbReference>
<evidence type="ECO:0000256" key="1">
    <source>
        <dbReference type="ARBA" id="ARBA00023015"/>
    </source>
</evidence>
<evidence type="ECO:0000256" key="2">
    <source>
        <dbReference type="ARBA" id="ARBA00023125"/>
    </source>
</evidence>